<dbReference type="AlphaFoldDB" id="A0A8E2B215"/>
<sequence length="77" mass="8153">MHAGCPVSCSPFSCLLALGRLLSHPESSLYRSGSHSSPARSVTRRSAAEHAFVYTHGPSETGLKTRKTNSTVALPLS</sequence>
<organism evidence="2 3">
    <name type="scientific">Obba rivulosa</name>
    <dbReference type="NCBI Taxonomy" id="1052685"/>
    <lineage>
        <taxon>Eukaryota</taxon>
        <taxon>Fungi</taxon>
        <taxon>Dikarya</taxon>
        <taxon>Basidiomycota</taxon>
        <taxon>Agaricomycotina</taxon>
        <taxon>Agaricomycetes</taxon>
        <taxon>Polyporales</taxon>
        <taxon>Gelatoporiaceae</taxon>
        <taxon>Obba</taxon>
    </lineage>
</organism>
<reference evidence="2 3" key="1">
    <citation type="submission" date="2016-07" db="EMBL/GenBank/DDBJ databases">
        <title>Draft genome of the white-rot fungus Obba rivulosa 3A-2.</title>
        <authorList>
            <consortium name="DOE Joint Genome Institute"/>
            <person name="Miettinen O."/>
            <person name="Riley R."/>
            <person name="Acob R."/>
            <person name="Barry K."/>
            <person name="Cullen D."/>
            <person name="De Vries R."/>
            <person name="Hainaut M."/>
            <person name="Hatakka A."/>
            <person name="Henrissat B."/>
            <person name="Hilden K."/>
            <person name="Kuo R."/>
            <person name="Labutti K."/>
            <person name="Lipzen A."/>
            <person name="Makela M.R."/>
            <person name="Sandor L."/>
            <person name="Spatafora J.W."/>
            <person name="Grigoriev I.V."/>
            <person name="Hibbett D.S."/>
        </authorList>
    </citation>
    <scope>NUCLEOTIDE SEQUENCE [LARGE SCALE GENOMIC DNA]</scope>
    <source>
        <strain evidence="2 3">3A-2</strain>
    </source>
</reference>
<keyword evidence="3" id="KW-1185">Reference proteome</keyword>
<protein>
    <submittedName>
        <fullName evidence="2">Uncharacterized protein</fullName>
    </submittedName>
</protein>
<evidence type="ECO:0000313" key="2">
    <source>
        <dbReference type="EMBL" id="OCH92390.1"/>
    </source>
</evidence>
<proteinExistence type="predicted"/>
<evidence type="ECO:0000256" key="1">
    <source>
        <dbReference type="SAM" id="MobiDB-lite"/>
    </source>
</evidence>
<dbReference type="Proteomes" id="UP000250043">
    <property type="component" value="Unassembled WGS sequence"/>
</dbReference>
<evidence type="ECO:0000313" key="3">
    <source>
        <dbReference type="Proteomes" id="UP000250043"/>
    </source>
</evidence>
<feature type="region of interest" description="Disordered" evidence="1">
    <location>
        <begin position="53"/>
        <end position="77"/>
    </location>
</feature>
<dbReference type="EMBL" id="KV722370">
    <property type="protein sequence ID" value="OCH92390.1"/>
    <property type="molecule type" value="Genomic_DNA"/>
</dbReference>
<gene>
    <name evidence="2" type="ORF">OBBRIDRAFT_791380</name>
</gene>
<name>A0A8E2B215_9APHY</name>
<feature type="compositionally biased region" description="Polar residues" evidence="1">
    <location>
        <begin position="68"/>
        <end position="77"/>
    </location>
</feature>
<accession>A0A8E2B215</accession>